<dbReference type="Pfam" id="PF02668">
    <property type="entry name" value="TauD"/>
    <property type="match status" value="1"/>
</dbReference>
<name>A0A3G8JNN9_9ACTN</name>
<keyword evidence="5" id="KW-1185">Reference proteome</keyword>
<dbReference type="InterPro" id="IPR042098">
    <property type="entry name" value="TauD-like_sf"/>
</dbReference>
<evidence type="ECO:0000313" key="5">
    <source>
        <dbReference type="Proteomes" id="UP000271469"/>
    </source>
</evidence>
<dbReference type="Proteomes" id="UP000271469">
    <property type="component" value="Chromosome"/>
</dbReference>
<organism evidence="4 5">
    <name type="scientific">Gordonia insulae</name>
    <dbReference type="NCBI Taxonomy" id="2420509"/>
    <lineage>
        <taxon>Bacteria</taxon>
        <taxon>Bacillati</taxon>
        <taxon>Actinomycetota</taxon>
        <taxon>Actinomycetes</taxon>
        <taxon>Mycobacteriales</taxon>
        <taxon>Gordoniaceae</taxon>
        <taxon>Gordonia</taxon>
    </lineage>
</organism>
<dbReference type="KEGG" id="gom:D7316_02856"/>
<dbReference type="EMBL" id="CP033972">
    <property type="protein sequence ID" value="AZG46255.1"/>
    <property type="molecule type" value="Genomic_DNA"/>
</dbReference>
<dbReference type="AlphaFoldDB" id="A0A3G8JNN9"/>
<evidence type="ECO:0000313" key="4">
    <source>
        <dbReference type="EMBL" id="AZG46255.1"/>
    </source>
</evidence>
<dbReference type="SUPFAM" id="SSF51197">
    <property type="entry name" value="Clavaminate synthase-like"/>
    <property type="match status" value="1"/>
</dbReference>
<dbReference type="InterPro" id="IPR003819">
    <property type="entry name" value="TauD/TfdA-like"/>
</dbReference>
<feature type="domain" description="TauD/TfdA-like" evidence="3">
    <location>
        <begin position="72"/>
        <end position="234"/>
    </location>
</feature>
<keyword evidence="1 4" id="KW-0560">Oxidoreductase</keyword>
<evidence type="ECO:0000256" key="1">
    <source>
        <dbReference type="ARBA" id="ARBA00023002"/>
    </source>
</evidence>
<dbReference type="EC" id="1.14.11.40" evidence="4"/>
<dbReference type="GO" id="GO:0016491">
    <property type="term" value="F:oxidoreductase activity"/>
    <property type="evidence" value="ECO:0007669"/>
    <property type="project" value="UniProtKB-KW"/>
</dbReference>
<keyword evidence="2" id="KW-0408">Iron</keyword>
<protein>
    <submittedName>
        <fullName evidence="4">Enduracididine beta-hydroxylase</fullName>
        <ecNumber evidence="4">1.14.11.40</ecNumber>
    </submittedName>
</protein>
<proteinExistence type="predicted"/>
<sequence length="266" mass="28795">MLDRLPIDDMLIDSTPSSWQTADTCPALGFAMTLIGLALGEPFGWAGQQDGRLVNSIVPTPGHENEQTGASSSVLLSPHTEDAFHPDRAHLIMLGCMRNHESIGTTLASVRDVLAGGYLSPDEIAHLRQPECPILPDDSYVGGDESQAPAPVGTLWQRDDGACLRYDPAYTPDSTGRPTWARAYAKLEAGLASVSQLVALEPGQVLILDNDVAVHGRVPFTARFDGTDRWLLRLNIRLADRDRPAAESFEPGFGQVVVRPYSEVLV</sequence>
<evidence type="ECO:0000256" key="2">
    <source>
        <dbReference type="ARBA" id="ARBA00023004"/>
    </source>
</evidence>
<dbReference type="Gene3D" id="3.60.130.10">
    <property type="entry name" value="Clavaminate synthase-like"/>
    <property type="match status" value="1"/>
</dbReference>
<gene>
    <name evidence="4" type="primary">mppO</name>
    <name evidence="4" type="ORF">D7316_02856</name>
</gene>
<reference evidence="4 5" key="1">
    <citation type="submission" date="2018-11" db="EMBL/GenBank/DDBJ databases">
        <title>Gordonia insulae sp. nov., isolated from an island soil.</title>
        <authorList>
            <person name="Kim Y.S."/>
            <person name="Kim S.B."/>
        </authorList>
    </citation>
    <scope>NUCLEOTIDE SEQUENCE [LARGE SCALE GENOMIC DNA]</scope>
    <source>
        <strain evidence="4 5">MMS17-SY073</strain>
    </source>
</reference>
<evidence type="ECO:0000259" key="3">
    <source>
        <dbReference type="Pfam" id="PF02668"/>
    </source>
</evidence>
<accession>A0A3G8JNN9</accession>